<dbReference type="AlphaFoldDB" id="Q5C1P6"/>
<dbReference type="EMBL" id="AY810540">
    <property type="protein sequence ID" value="AAX26429.1"/>
    <property type="molecule type" value="mRNA"/>
</dbReference>
<evidence type="ECO:0000313" key="1">
    <source>
        <dbReference type="EMBL" id="AAX26429.1"/>
    </source>
</evidence>
<protein>
    <submittedName>
        <fullName evidence="1">Uncharacterized protein</fullName>
    </submittedName>
</protein>
<reference evidence="1" key="2">
    <citation type="journal article" date="2006" name="PLoS Pathog.">
        <title>New perspectives on host-parasite interplay by comparative transcriptomic and proteomic analyses of Schistosoma japonicum.</title>
        <authorList>
            <person name="Liu F."/>
            <person name="Lu J."/>
            <person name="Hu W."/>
            <person name="Wang S.Y."/>
            <person name="Cui S.J."/>
            <person name="Chi M."/>
            <person name="Yan Q."/>
            <person name="Wang X.R."/>
            <person name="Song H.D."/>
            <person name="Xu X.N."/>
            <person name="Wang J.J."/>
            <person name="Zhang X.L."/>
            <person name="Zhang X."/>
            <person name="Wang Z.Q."/>
            <person name="Xue C.L."/>
            <person name="Brindley P.J."/>
            <person name="McManus D.P."/>
            <person name="Yang P.Y."/>
            <person name="Feng Z."/>
            <person name="Chen Z."/>
            <person name="Han Z.G."/>
        </authorList>
    </citation>
    <scope>NUCLEOTIDE SEQUENCE</scope>
</reference>
<organism evidence="1">
    <name type="scientific">Schistosoma japonicum</name>
    <name type="common">Blood fluke</name>
    <dbReference type="NCBI Taxonomy" id="6182"/>
    <lineage>
        <taxon>Eukaryota</taxon>
        <taxon>Metazoa</taxon>
        <taxon>Spiralia</taxon>
        <taxon>Lophotrochozoa</taxon>
        <taxon>Platyhelminthes</taxon>
        <taxon>Trematoda</taxon>
        <taxon>Digenea</taxon>
        <taxon>Strigeidida</taxon>
        <taxon>Schistosomatoidea</taxon>
        <taxon>Schistosomatidae</taxon>
        <taxon>Schistosoma</taxon>
    </lineage>
</organism>
<proteinExistence type="evidence at transcript level"/>
<reference evidence="1" key="1">
    <citation type="submission" date="2005-03" db="EMBL/GenBank/DDBJ databases">
        <authorList>
            <person name="Han Z."/>
        </authorList>
    </citation>
    <scope>NUCLEOTIDE SEQUENCE</scope>
</reference>
<name>Q5C1P6_SCHJA</name>
<sequence length="29" mass="3278">MSERSVQVFSLVPYLYCLPDLIKASALSF</sequence>
<accession>Q5C1P6</accession>